<dbReference type="KEGG" id="dmk:116931191"/>
<dbReference type="OrthoDB" id="6432214at2759"/>
<keyword evidence="5" id="KW-0472">Membrane</keyword>
<organism evidence="6">
    <name type="scientific">Daphnia magna</name>
    <dbReference type="NCBI Taxonomy" id="35525"/>
    <lineage>
        <taxon>Eukaryota</taxon>
        <taxon>Metazoa</taxon>
        <taxon>Ecdysozoa</taxon>
        <taxon>Arthropoda</taxon>
        <taxon>Crustacea</taxon>
        <taxon>Branchiopoda</taxon>
        <taxon>Diplostraca</taxon>
        <taxon>Cladocera</taxon>
        <taxon>Anomopoda</taxon>
        <taxon>Daphniidae</taxon>
        <taxon>Daphnia</taxon>
    </lineage>
</organism>
<evidence type="ECO:0000256" key="3">
    <source>
        <dbReference type="ARBA" id="ARBA00022692"/>
    </source>
</evidence>
<dbReference type="GeneID" id="116931191"/>
<protein>
    <submittedName>
        <fullName evidence="6">Claudin domain-containing protein</fullName>
    </submittedName>
</protein>
<keyword evidence="3" id="KW-0812">Transmembrane</keyword>
<dbReference type="PANTHER" id="PTHR31548:SF1">
    <property type="entry name" value="LD47387P"/>
    <property type="match status" value="1"/>
</dbReference>
<comment type="similarity">
    <text evidence="2">Belongs to the clarin family.</text>
</comment>
<dbReference type="Pfam" id="PF25807">
    <property type="entry name" value="Clarin-2"/>
    <property type="match status" value="1"/>
</dbReference>
<sequence>MGILVKNKFLVKRGMFILAGVFSALGIIFSSIAMGTDYWIVSEGSQNTSGSGSTDLSFESNIKINYGLFNGRKTTKGQLDLAPVPYSLTVFCPGGEGVCLVSCGTTEVEQKQEFDYLRFGETAYRCQRTTKVLKTSRSRLVQLASDISVKETARSVPVRGNDQFMDYGLWVTTLIFLSLMLSFQVISAGLCFFNTVTIPIEMLVGPMGIYLANGVVGLTGLITLSLWGDLFSSKLSSELAIQETILDIYLMSSSNLGYSYWFVLCSLIFAIASSVCIRFRNSLRKFSNQNVVGVESSTPGGMLY</sequence>
<evidence type="ECO:0000256" key="1">
    <source>
        <dbReference type="ARBA" id="ARBA00004141"/>
    </source>
</evidence>
<dbReference type="PANTHER" id="PTHR31548">
    <property type="entry name" value="CLARIN"/>
    <property type="match status" value="1"/>
</dbReference>
<dbReference type="GO" id="GO:0007605">
    <property type="term" value="P:sensory perception of sound"/>
    <property type="evidence" value="ECO:0007669"/>
    <property type="project" value="UniProtKB-ARBA"/>
</dbReference>
<proteinExistence type="inferred from homology"/>
<dbReference type="GO" id="GO:0016020">
    <property type="term" value="C:membrane"/>
    <property type="evidence" value="ECO:0007669"/>
    <property type="project" value="UniProtKB-SubCell"/>
</dbReference>
<comment type="subcellular location">
    <subcellularLocation>
        <location evidence="1">Membrane</location>
        <topology evidence="1">Multi-pass membrane protein</topology>
    </subcellularLocation>
</comment>
<name>A0A0P5SIV2_9CRUS</name>
<reference evidence="6" key="1">
    <citation type="submission" date="2015-10" db="EMBL/GenBank/DDBJ databases">
        <title>EvidentialGene: Evidence-directed Construction of Complete mRNA Transcriptomes without Genomes.</title>
        <authorList>
            <person name="Gilbert D.G."/>
        </authorList>
    </citation>
    <scope>NUCLEOTIDE SEQUENCE</scope>
</reference>
<evidence type="ECO:0000313" key="6">
    <source>
        <dbReference type="EMBL" id="JAN41952.1"/>
    </source>
</evidence>
<evidence type="ECO:0000256" key="2">
    <source>
        <dbReference type="ARBA" id="ARBA00005787"/>
    </source>
</evidence>
<dbReference type="EMBL" id="GDIQ01052785">
    <property type="protein sequence ID" value="JAN41952.1"/>
    <property type="molecule type" value="Transcribed_RNA"/>
</dbReference>
<evidence type="ECO:0000256" key="4">
    <source>
        <dbReference type="ARBA" id="ARBA00022989"/>
    </source>
</evidence>
<accession>A0A0P5SIV2</accession>
<keyword evidence="4" id="KW-1133">Transmembrane helix</keyword>
<dbReference type="RefSeq" id="XP_032794600.2">
    <property type="nucleotide sequence ID" value="XM_032938709.2"/>
</dbReference>
<evidence type="ECO:0000256" key="5">
    <source>
        <dbReference type="ARBA" id="ARBA00023136"/>
    </source>
</evidence>
<dbReference type="InterPro" id="IPR026748">
    <property type="entry name" value="Clarin"/>
</dbReference>
<dbReference type="Gene3D" id="1.20.140.150">
    <property type="match status" value="1"/>
</dbReference>
<dbReference type="AlphaFoldDB" id="A0A0P5SIV2"/>